<dbReference type="EnsemblProtists" id="Phyra74324">
    <property type="protein sequence ID" value="Phyra74324"/>
    <property type="gene ID" value="Phyra74324"/>
</dbReference>
<feature type="region of interest" description="Disordered" evidence="1">
    <location>
        <begin position="26"/>
        <end position="71"/>
    </location>
</feature>
<dbReference type="RefSeq" id="XP_067749101.1">
    <property type="nucleotide sequence ID" value="XM_067886422.1"/>
</dbReference>
<proteinExistence type="predicted"/>
<accession>H3GF61</accession>
<dbReference type="AlphaFoldDB" id="H3GF61"/>
<keyword evidence="2" id="KW-1133">Transmembrane helix</keyword>
<dbReference type="HOGENOM" id="CLU_103152_0_0_1"/>
<evidence type="ECO:0000313" key="5">
    <source>
        <dbReference type="Proteomes" id="UP000005238"/>
    </source>
</evidence>
<feature type="compositionally biased region" description="Basic and acidic residues" evidence="1">
    <location>
        <begin position="26"/>
        <end position="41"/>
    </location>
</feature>
<keyword evidence="2" id="KW-0812">Transmembrane</keyword>
<name>H3GF61_PHYRM</name>
<feature type="compositionally biased region" description="Polar residues" evidence="1">
    <location>
        <begin position="45"/>
        <end position="59"/>
    </location>
</feature>
<evidence type="ECO:0000313" key="4">
    <source>
        <dbReference type="EnsemblProtists" id="Phyra74324"/>
    </source>
</evidence>
<evidence type="ECO:0008006" key="6">
    <source>
        <dbReference type="Google" id="ProtNLM"/>
    </source>
</evidence>
<evidence type="ECO:0000256" key="2">
    <source>
        <dbReference type="SAM" id="Phobius"/>
    </source>
</evidence>
<keyword evidence="2" id="KW-0472">Membrane</keyword>
<dbReference type="Proteomes" id="UP000005238">
    <property type="component" value="Unassembled WGS sequence"/>
</dbReference>
<feature type="transmembrane region" description="Helical" evidence="2">
    <location>
        <begin position="209"/>
        <end position="229"/>
    </location>
</feature>
<reference evidence="4" key="2">
    <citation type="submission" date="2015-06" db="UniProtKB">
        <authorList>
            <consortium name="EnsemblProtists"/>
        </authorList>
    </citation>
    <scope>IDENTIFICATION</scope>
    <source>
        <strain evidence="4">Pr102</strain>
    </source>
</reference>
<keyword evidence="5" id="KW-1185">Reference proteome</keyword>
<dbReference type="EMBL" id="DS566004">
    <property type="status" value="NOT_ANNOTATED_CDS"/>
    <property type="molecule type" value="Genomic_DNA"/>
</dbReference>
<feature type="chain" id="PRO_5003587355" description="RxLR effector protein" evidence="3">
    <location>
        <begin position="22"/>
        <end position="230"/>
    </location>
</feature>
<feature type="signal peptide" evidence="3">
    <location>
        <begin position="1"/>
        <end position="21"/>
    </location>
</feature>
<reference evidence="5" key="1">
    <citation type="journal article" date="2006" name="Science">
        <title>Phytophthora genome sequences uncover evolutionary origins and mechanisms of pathogenesis.</title>
        <authorList>
            <person name="Tyler B.M."/>
            <person name="Tripathy S."/>
            <person name="Zhang X."/>
            <person name="Dehal P."/>
            <person name="Jiang R.H."/>
            <person name="Aerts A."/>
            <person name="Arredondo F.D."/>
            <person name="Baxter L."/>
            <person name="Bensasson D."/>
            <person name="Beynon J.L."/>
            <person name="Chapman J."/>
            <person name="Damasceno C.M."/>
            <person name="Dorrance A.E."/>
            <person name="Dou D."/>
            <person name="Dickerman A.W."/>
            <person name="Dubchak I.L."/>
            <person name="Garbelotto M."/>
            <person name="Gijzen M."/>
            <person name="Gordon S.G."/>
            <person name="Govers F."/>
            <person name="Grunwald N.J."/>
            <person name="Huang W."/>
            <person name="Ivors K.L."/>
            <person name="Jones R.W."/>
            <person name="Kamoun S."/>
            <person name="Krampis K."/>
            <person name="Lamour K.H."/>
            <person name="Lee M.K."/>
            <person name="McDonald W.H."/>
            <person name="Medina M."/>
            <person name="Meijer H.J."/>
            <person name="Nordberg E.K."/>
            <person name="Maclean D.J."/>
            <person name="Ospina-Giraldo M.D."/>
            <person name="Morris P.F."/>
            <person name="Phuntumart V."/>
            <person name="Putnam N.H."/>
            <person name="Rash S."/>
            <person name="Rose J.K."/>
            <person name="Sakihama Y."/>
            <person name="Salamov A.A."/>
            <person name="Savidor A."/>
            <person name="Scheuring C.F."/>
            <person name="Smith B.M."/>
            <person name="Sobral B.W."/>
            <person name="Terry A."/>
            <person name="Torto-Alalibo T.A."/>
            <person name="Win J."/>
            <person name="Xu Z."/>
            <person name="Zhang H."/>
            <person name="Grigoriev I.V."/>
            <person name="Rokhsar D.S."/>
            <person name="Boore J.L."/>
        </authorList>
    </citation>
    <scope>NUCLEOTIDE SEQUENCE [LARGE SCALE GENOMIC DNA]</scope>
    <source>
        <strain evidence="5">Pr102</strain>
    </source>
</reference>
<protein>
    <recommendedName>
        <fullName evidence="6">RxLR effector protein</fullName>
    </recommendedName>
</protein>
<evidence type="ECO:0000256" key="3">
    <source>
        <dbReference type="SAM" id="SignalP"/>
    </source>
</evidence>
<keyword evidence="3" id="KW-0732">Signal</keyword>
<dbReference type="GeneID" id="94222246"/>
<organism evidence="4 5">
    <name type="scientific">Phytophthora ramorum</name>
    <name type="common">Sudden oak death agent</name>
    <dbReference type="NCBI Taxonomy" id="164328"/>
    <lineage>
        <taxon>Eukaryota</taxon>
        <taxon>Sar</taxon>
        <taxon>Stramenopiles</taxon>
        <taxon>Oomycota</taxon>
        <taxon>Peronosporomycetes</taxon>
        <taxon>Peronosporales</taxon>
        <taxon>Peronosporaceae</taxon>
        <taxon>Phytophthora</taxon>
    </lineage>
</organism>
<dbReference type="VEuPathDB" id="FungiDB:KRP23_1768"/>
<dbReference type="VEuPathDB" id="FungiDB:KRP22_11328"/>
<dbReference type="InParanoid" id="H3GF61"/>
<evidence type="ECO:0000256" key="1">
    <source>
        <dbReference type="SAM" id="MobiDB-lite"/>
    </source>
</evidence>
<sequence>MRTTSYLLALVLVLFASTCYGLRSDEPTHKGNAETAIDRIEPTVVNKNDTSGDNDSKYPTTEPHAFDSKTLDEQKEERGVFDFFKFKNLFRKNLAPTKALSQKILPSDTVMAVVQKNPTTSKLMGILRNSQPKLTEKDVSFFKKNPVFGKLKAIFAKKPAEITKKDIQLMQQTPGLSRAKSLLGTNPSTKSLRQVQTYMRETRGHPAKYAILFVALVIGSILIGGGIILS</sequence>